<reference evidence="4 5" key="1">
    <citation type="submission" date="2017-03" db="EMBL/GenBank/DDBJ databases">
        <title>Whole genome sequences of fourteen strains of Bradyrhizobium canariense and one strain of Bradyrhizobium japonicum isolated from Lupinus (Papilionoideae: Genisteae) species in Algeria.</title>
        <authorList>
            <person name="Crovadore J."/>
            <person name="Chekireb D."/>
            <person name="Brachmann A."/>
            <person name="Chablais R."/>
            <person name="Cochard B."/>
            <person name="Lefort F."/>
        </authorList>
    </citation>
    <scope>NUCLEOTIDE SEQUENCE [LARGE SCALE GENOMIC DNA]</scope>
    <source>
        <strain evidence="4 5">UBMA195</strain>
    </source>
</reference>
<dbReference type="OrthoDB" id="54411at2"/>
<organism evidence="4 5">
    <name type="scientific">Bradyrhizobium canariense</name>
    <dbReference type="NCBI Taxonomy" id="255045"/>
    <lineage>
        <taxon>Bacteria</taxon>
        <taxon>Pseudomonadati</taxon>
        <taxon>Pseudomonadota</taxon>
        <taxon>Alphaproteobacteria</taxon>
        <taxon>Hyphomicrobiales</taxon>
        <taxon>Nitrobacteraceae</taxon>
        <taxon>Bradyrhizobium</taxon>
    </lineage>
</organism>
<dbReference type="Gene3D" id="1.10.10.10">
    <property type="entry name" value="Winged helix-like DNA-binding domain superfamily/Winged helix DNA-binding domain"/>
    <property type="match status" value="1"/>
</dbReference>
<dbReference type="Pfam" id="PF00486">
    <property type="entry name" value="Trans_reg_C"/>
    <property type="match status" value="1"/>
</dbReference>
<gene>
    <name evidence="4" type="ORF">BSZ18_20245</name>
</gene>
<dbReference type="InterPro" id="IPR036388">
    <property type="entry name" value="WH-like_DNA-bd_sf"/>
</dbReference>
<evidence type="ECO:0000313" key="5">
    <source>
        <dbReference type="Proteomes" id="UP000193553"/>
    </source>
</evidence>
<dbReference type="SMART" id="SM00862">
    <property type="entry name" value="Trans_reg_C"/>
    <property type="match status" value="1"/>
</dbReference>
<feature type="domain" description="OmpR/PhoB-type" evidence="3">
    <location>
        <begin position="1"/>
        <end position="98"/>
    </location>
</feature>
<sequence>MRYLFEDYVLDADQRELRCGAELIATAPQTFDLLLYLIRNRERVVNKDDLLGAVWSCRIVSDAALSTRMNAARVAIGDTGEKQRLIKTVPRKGFRFVGTVQEAQRPTTVPLGNVMQNDDTAQRSVSPPRLSMVVLPFANLSGDPEQDYFVDGVTGSLTTDLSRIGGSLVIGQHTAFTYKGKCIDIRQIGRELNVRYALGGSLQRCENLLRVNVQLIDAETGNHLWAERFDKPVAGLLDMQDEIVTRIARTLDIQLMVAEARRAEKTLNPDAMDLYFQGRHSILMSPVKHTAHGFSSPRGLIVKFLCRWIVQRRRRDSKTSVNRL</sequence>
<dbReference type="PROSITE" id="PS51755">
    <property type="entry name" value="OMPR_PHOB"/>
    <property type="match status" value="1"/>
</dbReference>
<dbReference type="AlphaFoldDB" id="A0A1X3FU35"/>
<dbReference type="GO" id="GO:0003677">
    <property type="term" value="F:DNA binding"/>
    <property type="evidence" value="ECO:0007669"/>
    <property type="project" value="UniProtKB-UniRule"/>
</dbReference>
<dbReference type="EMBL" id="NAFI01000176">
    <property type="protein sequence ID" value="OSJ08157.1"/>
    <property type="molecule type" value="Genomic_DNA"/>
</dbReference>
<dbReference type="GO" id="GO:0000160">
    <property type="term" value="P:phosphorelay signal transduction system"/>
    <property type="evidence" value="ECO:0007669"/>
    <property type="project" value="InterPro"/>
</dbReference>
<feature type="DNA-binding region" description="OmpR/PhoB-type" evidence="2">
    <location>
        <begin position="1"/>
        <end position="98"/>
    </location>
</feature>
<comment type="caution">
    <text evidence="4">The sequence shown here is derived from an EMBL/GenBank/DDBJ whole genome shotgun (WGS) entry which is preliminary data.</text>
</comment>
<proteinExistence type="predicted"/>
<evidence type="ECO:0000256" key="2">
    <source>
        <dbReference type="PROSITE-ProRule" id="PRU01091"/>
    </source>
</evidence>
<dbReference type="InterPro" id="IPR001867">
    <property type="entry name" value="OmpR/PhoB-type_DNA-bd"/>
</dbReference>
<dbReference type="Proteomes" id="UP000193553">
    <property type="component" value="Unassembled WGS sequence"/>
</dbReference>
<evidence type="ECO:0000256" key="1">
    <source>
        <dbReference type="ARBA" id="ARBA00023125"/>
    </source>
</evidence>
<evidence type="ECO:0000259" key="3">
    <source>
        <dbReference type="PROSITE" id="PS51755"/>
    </source>
</evidence>
<dbReference type="SUPFAM" id="SSF46894">
    <property type="entry name" value="C-terminal effector domain of the bipartite response regulators"/>
    <property type="match status" value="1"/>
</dbReference>
<dbReference type="CDD" id="cd00383">
    <property type="entry name" value="trans_reg_C"/>
    <property type="match status" value="1"/>
</dbReference>
<protein>
    <recommendedName>
        <fullName evidence="3">OmpR/PhoB-type domain-containing protein</fullName>
    </recommendedName>
</protein>
<dbReference type="GO" id="GO:0006355">
    <property type="term" value="P:regulation of DNA-templated transcription"/>
    <property type="evidence" value="ECO:0007669"/>
    <property type="project" value="InterPro"/>
</dbReference>
<dbReference type="InterPro" id="IPR016032">
    <property type="entry name" value="Sig_transdc_resp-reg_C-effctor"/>
</dbReference>
<keyword evidence="1 2" id="KW-0238">DNA-binding</keyword>
<evidence type="ECO:0000313" key="4">
    <source>
        <dbReference type="EMBL" id="OSJ08157.1"/>
    </source>
</evidence>
<name>A0A1X3FU35_9BRAD</name>
<accession>A0A1X3FU35</accession>